<evidence type="ECO:0000259" key="9">
    <source>
        <dbReference type="PROSITE" id="PS50004"/>
    </source>
</evidence>
<keyword evidence="2" id="KW-0343">GTPase activation</keyword>
<feature type="domain" description="SH2" evidence="6">
    <location>
        <begin position="72"/>
        <end position="162"/>
    </location>
</feature>
<dbReference type="SMART" id="SM00252">
    <property type="entry name" value="SH2"/>
    <property type="match status" value="2"/>
</dbReference>
<dbReference type="Proteomes" id="UP001187531">
    <property type="component" value="Unassembled WGS sequence"/>
</dbReference>
<dbReference type="InterPro" id="IPR008936">
    <property type="entry name" value="Rho_GTPase_activation_prot"/>
</dbReference>
<dbReference type="GO" id="GO:0048468">
    <property type="term" value="P:cell development"/>
    <property type="evidence" value="ECO:0007669"/>
    <property type="project" value="UniProtKB-ARBA"/>
</dbReference>
<dbReference type="InterPro" id="IPR001849">
    <property type="entry name" value="PH_domain"/>
</dbReference>
<dbReference type="InterPro" id="IPR001936">
    <property type="entry name" value="RasGAP_dom"/>
</dbReference>
<dbReference type="Pfam" id="PF00018">
    <property type="entry name" value="SH3_1"/>
    <property type="match status" value="1"/>
</dbReference>
<dbReference type="PANTHER" id="PTHR10194">
    <property type="entry name" value="RAS GTPASE-ACTIVATING PROTEINS"/>
    <property type="match status" value="1"/>
</dbReference>
<dbReference type="SMART" id="SM00326">
    <property type="entry name" value="SH3"/>
    <property type="match status" value="1"/>
</dbReference>
<keyword evidence="3 4" id="KW-0727">SH2 domain</keyword>
<dbReference type="InterPro" id="IPR000008">
    <property type="entry name" value="C2_dom"/>
</dbReference>
<dbReference type="GO" id="GO:0005096">
    <property type="term" value="F:GTPase activator activity"/>
    <property type="evidence" value="ECO:0007669"/>
    <property type="project" value="UniProtKB-KW"/>
</dbReference>
<reference evidence="11" key="1">
    <citation type="submission" date="2023-07" db="EMBL/GenBank/DDBJ databases">
        <title>Chromosome-level genome assembly of Artemia franciscana.</title>
        <authorList>
            <person name="Jo E."/>
        </authorList>
    </citation>
    <scope>NUCLEOTIDE SEQUENCE</scope>
    <source>
        <tissue evidence="11">Whole body</tissue>
    </source>
</reference>
<evidence type="ECO:0000259" key="7">
    <source>
        <dbReference type="PROSITE" id="PS50002"/>
    </source>
</evidence>
<dbReference type="Pfam" id="PF00616">
    <property type="entry name" value="RasGAP"/>
    <property type="match status" value="2"/>
</dbReference>
<dbReference type="InterPro" id="IPR000980">
    <property type="entry name" value="SH2"/>
</dbReference>
<evidence type="ECO:0000256" key="3">
    <source>
        <dbReference type="ARBA" id="ARBA00022999"/>
    </source>
</evidence>
<accession>A0AA88HQ27</accession>
<comment type="caution">
    <text evidence="11">The sequence shown here is derived from an EMBL/GenBank/DDBJ whole genome shotgun (WGS) entry which is preliminary data.</text>
</comment>
<dbReference type="SUPFAM" id="SSF48350">
    <property type="entry name" value="GTPase activation domain, GAP"/>
    <property type="match status" value="1"/>
</dbReference>
<dbReference type="SMART" id="SM00233">
    <property type="entry name" value="PH"/>
    <property type="match status" value="1"/>
</dbReference>
<dbReference type="PROSITE" id="PS50018">
    <property type="entry name" value="RAS_GTPASE_ACTIV_2"/>
    <property type="match status" value="1"/>
</dbReference>
<dbReference type="SMART" id="SM00323">
    <property type="entry name" value="RasGAP"/>
    <property type="match status" value="1"/>
</dbReference>
<protein>
    <recommendedName>
        <fullName evidence="13">Ras GTPase-activating protein 1</fullName>
    </recommendedName>
</protein>
<evidence type="ECO:0000256" key="2">
    <source>
        <dbReference type="ARBA" id="ARBA00022468"/>
    </source>
</evidence>
<evidence type="ECO:0000313" key="12">
    <source>
        <dbReference type="Proteomes" id="UP001187531"/>
    </source>
</evidence>
<dbReference type="PROSITE" id="PS50002">
    <property type="entry name" value="SH3"/>
    <property type="match status" value="1"/>
</dbReference>
<dbReference type="InterPro" id="IPR023152">
    <property type="entry name" value="RasGAP_CS"/>
</dbReference>
<feature type="domain" description="Ras-GAP" evidence="10">
    <location>
        <begin position="642"/>
        <end position="836"/>
    </location>
</feature>
<name>A0AA88HQ27_ARTSF</name>
<organism evidence="11 12">
    <name type="scientific">Artemia franciscana</name>
    <name type="common">Brine shrimp</name>
    <name type="synonym">Artemia sanfranciscana</name>
    <dbReference type="NCBI Taxonomy" id="6661"/>
    <lineage>
        <taxon>Eukaryota</taxon>
        <taxon>Metazoa</taxon>
        <taxon>Ecdysozoa</taxon>
        <taxon>Arthropoda</taxon>
        <taxon>Crustacea</taxon>
        <taxon>Branchiopoda</taxon>
        <taxon>Anostraca</taxon>
        <taxon>Artemiidae</taxon>
        <taxon>Artemia</taxon>
    </lineage>
</organism>
<dbReference type="Gene3D" id="1.10.506.10">
    <property type="entry name" value="GTPase Activation - p120gap, domain 1"/>
    <property type="match status" value="2"/>
</dbReference>
<dbReference type="AlphaFoldDB" id="A0AA88HQ27"/>
<dbReference type="CDD" id="cd11788">
    <property type="entry name" value="SH3_RasGAP"/>
    <property type="match status" value="1"/>
</dbReference>
<dbReference type="InterPro" id="IPR011993">
    <property type="entry name" value="PH-like_dom_sf"/>
</dbReference>
<proteinExistence type="predicted"/>
<evidence type="ECO:0000259" key="8">
    <source>
        <dbReference type="PROSITE" id="PS50003"/>
    </source>
</evidence>
<feature type="domain" description="C2" evidence="9">
    <location>
        <begin position="471"/>
        <end position="586"/>
    </location>
</feature>
<dbReference type="Gene3D" id="2.30.29.30">
    <property type="entry name" value="Pleckstrin-homology domain (PH domain)/Phosphotyrosine-binding domain (PTB)"/>
    <property type="match status" value="1"/>
</dbReference>
<dbReference type="Pfam" id="PF00169">
    <property type="entry name" value="PH"/>
    <property type="match status" value="1"/>
</dbReference>
<dbReference type="Gene3D" id="2.30.30.40">
    <property type="entry name" value="SH3 Domains"/>
    <property type="match status" value="1"/>
</dbReference>
<evidence type="ECO:0000256" key="5">
    <source>
        <dbReference type="PROSITE-ProRule" id="PRU00192"/>
    </source>
</evidence>
<dbReference type="InterPro" id="IPR036028">
    <property type="entry name" value="SH3-like_dom_sf"/>
</dbReference>
<dbReference type="InterPro" id="IPR039360">
    <property type="entry name" value="Ras_GTPase"/>
</dbReference>
<dbReference type="Pfam" id="PF00017">
    <property type="entry name" value="SH2"/>
    <property type="match status" value="2"/>
</dbReference>
<dbReference type="PROSITE" id="PS50003">
    <property type="entry name" value="PH_DOMAIN"/>
    <property type="match status" value="1"/>
</dbReference>
<dbReference type="Pfam" id="PF00168">
    <property type="entry name" value="C2"/>
    <property type="match status" value="1"/>
</dbReference>
<dbReference type="InterPro" id="IPR001452">
    <property type="entry name" value="SH3_domain"/>
</dbReference>
<dbReference type="PROSITE" id="PS50001">
    <property type="entry name" value="SH2"/>
    <property type="match status" value="2"/>
</dbReference>
<dbReference type="PRINTS" id="PR00401">
    <property type="entry name" value="SH2DOMAIN"/>
</dbReference>
<evidence type="ECO:0008006" key="13">
    <source>
        <dbReference type="Google" id="ProtNLM"/>
    </source>
</evidence>
<keyword evidence="1 5" id="KW-0728">SH3 domain</keyword>
<evidence type="ECO:0000259" key="10">
    <source>
        <dbReference type="PROSITE" id="PS50018"/>
    </source>
</evidence>
<dbReference type="SUPFAM" id="SSF49562">
    <property type="entry name" value="C2 domain (Calcium/lipid-binding domain, CaLB)"/>
    <property type="match status" value="1"/>
</dbReference>
<keyword evidence="12" id="KW-1185">Reference proteome</keyword>
<evidence type="ECO:0000313" key="11">
    <source>
        <dbReference type="EMBL" id="KAK2709711.1"/>
    </source>
</evidence>
<feature type="domain" description="SH2" evidence="6">
    <location>
        <begin position="241"/>
        <end position="329"/>
    </location>
</feature>
<sequence length="953" mass="108096">MADFVRGIIGRPAFVQQTSRENQVFLPNPVLEDFPPPPPNFDSQIDELDGGFPETEETETNLILQAPDEKEWYHGRLDRYTSEERLREFTKLGSYLVRESDRRPGSYVLSFLGRTGINHFRITAVCGDFYIGGRQFDSLSDLIAYYSYVADLLKREKLQYPVPPPEPVNDKKRVVAILPYTKMPDTDELSFQKGDIFFVHNDLGDGWLWVTAHRTGEQGLVFQDLVEDLDATVDPNAVFNWFHPSLSKSEAVELLVKAGPGSFLVRPSDNSPGDYSLFFHINNQIQRFRVEKRGVRYFMGGRTFECLDAVIARYKNEQIVEGHTLGQPVVKSPSETDGQIPSREVKHAEKIYATLRECREQTGLKKIQGAKLQGYLSKKNDKNLKWKTMFFVLQNDHGEDRLYFYDNPKRTKPRGMIDLSCGYLYTVHESLWDKPHCFILIEKALPCLATATYLSAASMETSQEWQSALKPLCAPQVAKAPKVQKLRQLRCLHLTVLEAQRLPQRLVANPYCVIALGSAKVARTKVQPSSNPVWDEEFLLDDIPPDVLTLNVTVYNKAKRGKDTEVADLIIELNGLSNGDEVEEWYHLTGVTPVGEWGSLRLRTRYLHDLIMPPEEYLPLKDLLLEMNLEVVKSLADLCHLDRIPLATSLLRVFRHEKREADLLQNLMEQEIDREEETSTLFRAASLTTTLADLYMKSVCTPFLIAALSETIQRVLESKQACELNPSKIDPNADACANAEFLLQVLDQVTDCIFLSAEACPKIVRYICGCLRRRVAMKWPNERLVKTRVVSGFIFLRLICPALLNPRQFSLISDPPSLQGARSLVMIAKCLQNLANLVEFGSKEQHMEVVNPFILKNKERMIMFLDTLSTVNGKPEGEGLGSRGDIARDLGTLHHICVTHLRELQIRAKSSAVNTDATHVPVLEKNLISLMFLLVYMFPGGSASRSGFVQWLK</sequence>
<dbReference type="SUPFAM" id="SSF50729">
    <property type="entry name" value="PH domain-like"/>
    <property type="match status" value="1"/>
</dbReference>
<dbReference type="PROSITE" id="PS00509">
    <property type="entry name" value="RAS_GTPASE_ACTIV_1"/>
    <property type="match status" value="1"/>
</dbReference>
<dbReference type="SUPFAM" id="SSF55550">
    <property type="entry name" value="SH2 domain"/>
    <property type="match status" value="2"/>
</dbReference>
<evidence type="ECO:0000256" key="1">
    <source>
        <dbReference type="ARBA" id="ARBA00022443"/>
    </source>
</evidence>
<gene>
    <name evidence="11" type="ORF">QYM36_013399</name>
</gene>
<dbReference type="InterPro" id="IPR035892">
    <property type="entry name" value="C2_domain_sf"/>
</dbReference>
<dbReference type="InterPro" id="IPR036860">
    <property type="entry name" value="SH2_dom_sf"/>
</dbReference>
<dbReference type="EMBL" id="JAVRJZ010000017">
    <property type="protein sequence ID" value="KAK2709711.1"/>
    <property type="molecule type" value="Genomic_DNA"/>
</dbReference>
<dbReference type="SMART" id="SM00239">
    <property type="entry name" value="C2"/>
    <property type="match status" value="1"/>
</dbReference>
<evidence type="ECO:0000256" key="4">
    <source>
        <dbReference type="PROSITE-ProRule" id="PRU00191"/>
    </source>
</evidence>
<dbReference type="SUPFAM" id="SSF50044">
    <property type="entry name" value="SH3-domain"/>
    <property type="match status" value="1"/>
</dbReference>
<dbReference type="PANTHER" id="PTHR10194:SF146">
    <property type="entry name" value="RAS GTPASE-ACTIVATING PROTEIN 1"/>
    <property type="match status" value="1"/>
</dbReference>
<evidence type="ECO:0000259" key="6">
    <source>
        <dbReference type="PROSITE" id="PS50001"/>
    </source>
</evidence>
<feature type="domain" description="PH" evidence="8">
    <location>
        <begin position="369"/>
        <end position="474"/>
    </location>
</feature>
<dbReference type="Gene3D" id="3.30.505.10">
    <property type="entry name" value="SH2 domain"/>
    <property type="match status" value="2"/>
</dbReference>
<dbReference type="PROSITE" id="PS50004">
    <property type="entry name" value="C2"/>
    <property type="match status" value="1"/>
</dbReference>
<dbReference type="Gene3D" id="2.60.40.150">
    <property type="entry name" value="C2 domain"/>
    <property type="match status" value="1"/>
</dbReference>
<dbReference type="InterPro" id="IPR035652">
    <property type="entry name" value="RasGAP_SH3"/>
</dbReference>
<feature type="domain" description="SH3" evidence="7">
    <location>
        <begin position="169"/>
        <end position="231"/>
    </location>
</feature>